<dbReference type="InterPro" id="IPR001680">
    <property type="entry name" value="WD40_rpt"/>
</dbReference>
<proteinExistence type="inferred from homology"/>
<dbReference type="GO" id="GO:0006364">
    <property type="term" value="P:rRNA processing"/>
    <property type="evidence" value="ECO:0007669"/>
    <property type="project" value="UniProtKB-KW"/>
</dbReference>
<feature type="region of interest" description="Disordered" evidence="12">
    <location>
        <begin position="116"/>
        <end position="153"/>
    </location>
</feature>
<keyword evidence="3" id="KW-0597">Phosphoprotein</keyword>
<feature type="repeat" description="WD" evidence="11">
    <location>
        <begin position="325"/>
        <end position="354"/>
    </location>
</feature>
<comment type="similarity">
    <text evidence="7">Belongs to the WD repeat UTP18 family.</text>
</comment>
<dbReference type="GeneTree" id="ENSGT00440000033919"/>
<keyword evidence="6" id="KW-0539">Nucleus</keyword>
<comment type="function">
    <text evidence="8">Part of the small subunit (SSU) processome, first precursor of the small eukaryotic ribosomal subunit. During the assembly of the SSU processome in the nucleolus, many ribosome biogenesis factors, an RNA chaperone and ribosomal proteins associate with the nascent pre-rRNA and work in concert to generate RNA folding, modifications, rearrangements and cleavage as well as targeted degradation of pre-ribosomal RNA by the RNA exosome. Involved in nucleolar processing of pre-18S ribosomal RNA.</text>
</comment>
<evidence type="ECO:0000256" key="1">
    <source>
        <dbReference type="ARBA" id="ARBA00004604"/>
    </source>
</evidence>
<reference evidence="13" key="4">
    <citation type="submission" date="2025-08" db="UniProtKB">
        <authorList>
            <consortium name="Ensembl"/>
        </authorList>
    </citation>
    <scope>IDENTIFICATION</scope>
</reference>
<dbReference type="Pfam" id="PF00400">
    <property type="entry name" value="WD40"/>
    <property type="match status" value="2"/>
</dbReference>
<evidence type="ECO:0000256" key="2">
    <source>
        <dbReference type="ARBA" id="ARBA00022552"/>
    </source>
</evidence>
<keyword evidence="4 11" id="KW-0853">WD repeat</keyword>
<dbReference type="STRING" id="7868.ENSCMIP00000038258"/>
<protein>
    <recommendedName>
        <fullName evidence="9">U3 small nucleolar RNA-associated protein 18 homolog</fullName>
    </recommendedName>
    <alternativeName>
        <fullName evidence="10">WD repeat-containing protein 50</fullName>
    </alternativeName>
</protein>
<evidence type="ECO:0000256" key="5">
    <source>
        <dbReference type="ARBA" id="ARBA00022737"/>
    </source>
</evidence>
<reference evidence="14" key="1">
    <citation type="journal article" date="2006" name="Science">
        <title>Ancient noncoding elements conserved in the human genome.</title>
        <authorList>
            <person name="Venkatesh B."/>
            <person name="Kirkness E.F."/>
            <person name="Loh Y.H."/>
            <person name="Halpern A.L."/>
            <person name="Lee A.P."/>
            <person name="Johnson J."/>
            <person name="Dandona N."/>
            <person name="Viswanathan L.D."/>
            <person name="Tay A."/>
            <person name="Venter J.C."/>
            <person name="Strausberg R.L."/>
            <person name="Brenner S."/>
        </authorList>
    </citation>
    <scope>NUCLEOTIDE SEQUENCE [LARGE SCALE GENOMIC DNA]</scope>
</reference>
<dbReference type="InParanoid" id="A0A4W3JJM7"/>
<dbReference type="SUPFAM" id="SSF50978">
    <property type="entry name" value="WD40 repeat-like"/>
    <property type="match status" value="1"/>
</dbReference>
<reference evidence="13" key="5">
    <citation type="submission" date="2025-09" db="UniProtKB">
        <authorList>
            <consortium name="Ensembl"/>
        </authorList>
    </citation>
    <scope>IDENTIFICATION</scope>
</reference>
<evidence type="ECO:0000256" key="9">
    <source>
        <dbReference type="ARBA" id="ARBA00074442"/>
    </source>
</evidence>
<dbReference type="OMA" id="DLNRATY"/>
<dbReference type="GO" id="GO:0034388">
    <property type="term" value="C:Pwp2p-containing subcomplex of 90S preribosome"/>
    <property type="evidence" value="ECO:0007669"/>
    <property type="project" value="TreeGrafter"/>
</dbReference>
<accession>A0A4W3JJM7</accession>
<evidence type="ECO:0000256" key="4">
    <source>
        <dbReference type="ARBA" id="ARBA00022574"/>
    </source>
</evidence>
<dbReference type="Gene3D" id="2.130.10.10">
    <property type="entry name" value="YVTN repeat-like/Quinoprotein amine dehydrogenase"/>
    <property type="match status" value="1"/>
</dbReference>
<dbReference type="OrthoDB" id="1935146at2759"/>
<dbReference type="InterPro" id="IPR015943">
    <property type="entry name" value="WD40/YVTN_repeat-like_dom_sf"/>
</dbReference>
<dbReference type="PANTHER" id="PTHR18359">
    <property type="entry name" value="WD-REPEAT PROTEIN-RELATED"/>
    <property type="match status" value="1"/>
</dbReference>
<dbReference type="PROSITE" id="PS50082">
    <property type="entry name" value="WD_REPEATS_2"/>
    <property type="match status" value="1"/>
</dbReference>
<feature type="compositionally biased region" description="Low complexity" evidence="12">
    <location>
        <begin position="62"/>
        <end position="71"/>
    </location>
</feature>
<dbReference type="SMART" id="SM00320">
    <property type="entry name" value="WD40"/>
    <property type="match status" value="5"/>
</dbReference>
<evidence type="ECO:0000256" key="11">
    <source>
        <dbReference type="PROSITE-ProRule" id="PRU00221"/>
    </source>
</evidence>
<dbReference type="CTD" id="51096"/>
<evidence type="ECO:0000313" key="14">
    <source>
        <dbReference type="Proteomes" id="UP000314986"/>
    </source>
</evidence>
<dbReference type="GeneID" id="103188965"/>
<keyword evidence="5" id="KW-0677">Repeat</keyword>
<evidence type="ECO:0000256" key="8">
    <source>
        <dbReference type="ARBA" id="ARBA00058527"/>
    </source>
</evidence>
<gene>
    <name evidence="13" type="primary">utp18</name>
</gene>
<evidence type="ECO:0000313" key="13">
    <source>
        <dbReference type="Ensembl" id="ENSCMIP00000038258.1"/>
    </source>
</evidence>
<dbReference type="Proteomes" id="UP000314986">
    <property type="component" value="Unassembled WGS sequence"/>
</dbReference>
<evidence type="ECO:0000256" key="7">
    <source>
        <dbReference type="ARBA" id="ARBA00025767"/>
    </source>
</evidence>
<organism evidence="13 14">
    <name type="scientific">Callorhinchus milii</name>
    <name type="common">Ghost shark</name>
    <dbReference type="NCBI Taxonomy" id="7868"/>
    <lineage>
        <taxon>Eukaryota</taxon>
        <taxon>Metazoa</taxon>
        <taxon>Chordata</taxon>
        <taxon>Craniata</taxon>
        <taxon>Vertebrata</taxon>
        <taxon>Chondrichthyes</taxon>
        <taxon>Holocephali</taxon>
        <taxon>Chimaeriformes</taxon>
        <taxon>Callorhinchidae</taxon>
        <taxon>Callorhinchus</taxon>
    </lineage>
</organism>
<keyword evidence="2" id="KW-0698">rRNA processing</keyword>
<dbReference type="AlphaFoldDB" id="A0A4W3JJM7"/>
<evidence type="ECO:0000256" key="6">
    <source>
        <dbReference type="ARBA" id="ARBA00023242"/>
    </source>
</evidence>
<evidence type="ECO:0000256" key="10">
    <source>
        <dbReference type="ARBA" id="ARBA00075773"/>
    </source>
</evidence>
<keyword evidence="14" id="KW-1185">Reference proteome</keyword>
<comment type="subcellular location">
    <subcellularLocation>
        <location evidence="1">Nucleus</location>
        <location evidence="1">Nucleolus</location>
    </subcellularLocation>
</comment>
<sequence>MAGAERQALGEMSAAEHCLEQLVFGGEDQFLHRLGAGQQRGLSGGLLDDDDSSASEVENEAKSSFPPAKKAAWVDEEDDTEELVNMKHRFRKDLQKSNTEKNLSVEQLQQRLKEQFQKAMGGTPVWAEIEKKRKRKKDPHSSGDESEEEDELLRRTGNFVSASEALPKGTIQVKKCLDANHERPSETRLTTVQFHPSAQVVMTAGMDQTISLFQVDGKTNPKIQSICLQHFPVYKARFTVDGEQIVATGVRNKMFYMYDMMAGKILPVCGVRGLEERHIRKFEVSPDGSYLLLTGAEGYLHLLSMKTKEWINSMKVNGKAIASTFSPDGSKIYTNSDGGDVYVWDVRSRRCLNRFVDDGSLHGTSIAMSCNSQYLACGSSSGVVNIYSQNSCLQEKNPKPLKAVMNLVTAVTALAFNPNTEILAIASHAADEAVRLVHIPSFNVFSNFPNLRRKHIHMTQSLDFSPRGGFFSVANNKGRAVLYRLNHYKDF</sequence>
<feature type="region of interest" description="Disordered" evidence="12">
    <location>
        <begin position="39"/>
        <end position="76"/>
    </location>
</feature>
<dbReference type="InterPro" id="IPR036322">
    <property type="entry name" value="WD40_repeat_dom_sf"/>
</dbReference>
<dbReference type="FunFam" id="2.130.10.10:FF:000121">
    <property type="entry name" value="U3 small nucleolar RNA-associated protein 18 homolog"/>
    <property type="match status" value="1"/>
</dbReference>
<reference evidence="14" key="3">
    <citation type="journal article" date="2014" name="Nature">
        <title>Elephant shark genome provides unique insights into gnathostome evolution.</title>
        <authorList>
            <consortium name="International Elephant Shark Genome Sequencing Consortium"/>
            <person name="Venkatesh B."/>
            <person name="Lee A.P."/>
            <person name="Ravi V."/>
            <person name="Maurya A.K."/>
            <person name="Lian M.M."/>
            <person name="Swann J.B."/>
            <person name="Ohta Y."/>
            <person name="Flajnik M.F."/>
            <person name="Sutoh Y."/>
            <person name="Kasahara M."/>
            <person name="Hoon S."/>
            <person name="Gangu V."/>
            <person name="Roy S.W."/>
            <person name="Irimia M."/>
            <person name="Korzh V."/>
            <person name="Kondrychyn I."/>
            <person name="Lim Z.W."/>
            <person name="Tay B.H."/>
            <person name="Tohari S."/>
            <person name="Kong K.W."/>
            <person name="Ho S."/>
            <person name="Lorente-Galdos B."/>
            <person name="Quilez J."/>
            <person name="Marques-Bonet T."/>
            <person name="Raney B.J."/>
            <person name="Ingham P.W."/>
            <person name="Tay A."/>
            <person name="Hillier L.W."/>
            <person name="Minx P."/>
            <person name="Boehm T."/>
            <person name="Wilson R.K."/>
            <person name="Brenner S."/>
            <person name="Warren W.C."/>
        </authorList>
    </citation>
    <scope>NUCLEOTIDE SEQUENCE [LARGE SCALE GENOMIC DNA]</scope>
</reference>
<dbReference type="GO" id="GO:0032040">
    <property type="term" value="C:small-subunit processome"/>
    <property type="evidence" value="ECO:0007669"/>
    <property type="project" value="TreeGrafter"/>
</dbReference>
<evidence type="ECO:0000256" key="3">
    <source>
        <dbReference type="ARBA" id="ARBA00022553"/>
    </source>
</evidence>
<evidence type="ECO:0000256" key="12">
    <source>
        <dbReference type="SAM" id="MobiDB-lite"/>
    </source>
</evidence>
<dbReference type="InterPro" id="IPR045161">
    <property type="entry name" value="Utp18"/>
</dbReference>
<name>A0A4W3JJM7_CALMI</name>
<dbReference type="Ensembl" id="ENSCMIT00000038808.1">
    <property type="protein sequence ID" value="ENSCMIP00000038258.1"/>
    <property type="gene ID" value="ENSCMIG00000016079.1"/>
</dbReference>
<dbReference type="PANTHER" id="PTHR18359:SF0">
    <property type="entry name" value="U3 SMALL NUCLEOLAR RNA-ASSOCIATED PROTEIN 18 HOMOLOG"/>
    <property type="match status" value="1"/>
</dbReference>
<reference evidence="14" key="2">
    <citation type="journal article" date="2007" name="PLoS Biol.">
        <title>Survey sequencing and comparative analysis of the elephant shark (Callorhinchus milii) genome.</title>
        <authorList>
            <person name="Venkatesh B."/>
            <person name="Kirkness E.F."/>
            <person name="Loh Y.H."/>
            <person name="Halpern A.L."/>
            <person name="Lee A.P."/>
            <person name="Johnson J."/>
            <person name="Dandona N."/>
            <person name="Viswanathan L.D."/>
            <person name="Tay A."/>
            <person name="Venter J.C."/>
            <person name="Strausberg R.L."/>
            <person name="Brenner S."/>
        </authorList>
    </citation>
    <scope>NUCLEOTIDE SEQUENCE [LARGE SCALE GENOMIC DNA]</scope>
</reference>